<evidence type="ECO:0000313" key="3">
    <source>
        <dbReference type="EMBL" id="MFC6885913.1"/>
    </source>
</evidence>
<feature type="region of interest" description="Disordered" evidence="1">
    <location>
        <begin position="73"/>
        <end position="96"/>
    </location>
</feature>
<evidence type="ECO:0000256" key="1">
    <source>
        <dbReference type="SAM" id="MobiDB-lite"/>
    </source>
</evidence>
<feature type="transmembrane region" description="Helical" evidence="2">
    <location>
        <begin position="37"/>
        <end position="56"/>
    </location>
</feature>
<evidence type="ECO:0000256" key="2">
    <source>
        <dbReference type="SAM" id="Phobius"/>
    </source>
</evidence>
<feature type="non-terminal residue" evidence="3">
    <location>
        <position position="96"/>
    </location>
</feature>
<keyword evidence="4" id="KW-1185">Reference proteome</keyword>
<keyword evidence="2" id="KW-0472">Membrane</keyword>
<organism evidence="3 4">
    <name type="scientific">Actinomadura yumaensis</name>
    <dbReference type="NCBI Taxonomy" id="111807"/>
    <lineage>
        <taxon>Bacteria</taxon>
        <taxon>Bacillati</taxon>
        <taxon>Actinomycetota</taxon>
        <taxon>Actinomycetes</taxon>
        <taxon>Streptosporangiales</taxon>
        <taxon>Thermomonosporaceae</taxon>
        <taxon>Actinomadura</taxon>
    </lineage>
</organism>
<comment type="caution">
    <text evidence="3">The sequence shown here is derived from an EMBL/GenBank/DDBJ whole genome shotgun (WGS) entry which is preliminary data.</text>
</comment>
<name>A0ABW2CXV3_9ACTN</name>
<keyword evidence="2" id="KW-0812">Transmembrane</keyword>
<feature type="region of interest" description="Disordered" evidence="1">
    <location>
        <begin position="1"/>
        <end position="25"/>
    </location>
</feature>
<sequence length="96" mass="9555">MTTDDHPGPSGRDASRPDPAGFGPAIAHHAWRLSGRIVAGVGQLLLWILTGIGRLLRPLGVRLGAKLYGVGRASHAAGGPHGAPAGPGPHGAPAGP</sequence>
<dbReference type="EMBL" id="JBHSXS010000044">
    <property type="protein sequence ID" value="MFC6885913.1"/>
    <property type="molecule type" value="Genomic_DNA"/>
</dbReference>
<proteinExistence type="predicted"/>
<gene>
    <name evidence="3" type="ORF">ACFQKB_39565</name>
</gene>
<feature type="compositionally biased region" description="Low complexity" evidence="1">
    <location>
        <begin position="75"/>
        <end position="84"/>
    </location>
</feature>
<keyword evidence="2" id="KW-1133">Transmembrane helix</keyword>
<evidence type="ECO:0000313" key="4">
    <source>
        <dbReference type="Proteomes" id="UP001596380"/>
    </source>
</evidence>
<dbReference type="Proteomes" id="UP001596380">
    <property type="component" value="Unassembled WGS sequence"/>
</dbReference>
<accession>A0ABW2CXV3</accession>
<protein>
    <submittedName>
        <fullName evidence="3">Uncharacterized protein</fullName>
    </submittedName>
</protein>
<reference evidence="4" key="1">
    <citation type="journal article" date="2019" name="Int. J. Syst. Evol. Microbiol.">
        <title>The Global Catalogue of Microorganisms (GCM) 10K type strain sequencing project: providing services to taxonomists for standard genome sequencing and annotation.</title>
        <authorList>
            <consortium name="The Broad Institute Genomics Platform"/>
            <consortium name="The Broad Institute Genome Sequencing Center for Infectious Disease"/>
            <person name="Wu L."/>
            <person name="Ma J."/>
        </authorList>
    </citation>
    <scope>NUCLEOTIDE SEQUENCE [LARGE SCALE GENOMIC DNA]</scope>
    <source>
        <strain evidence="4">JCM 3369</strain>
    </source>
</reference>